<name>A0ABP0E9G9_9ASCO</name>
<dbReference type="Pfam" id="PF08539">
    <property type="entry name" value="HbrB"/>
    <property type="match status" value="1"/>
</dbReference>
<proteinExistence type="predicted"/>
<protein>
    <submittedName>
        <fullName evidence="2">Uncharacterized protein</fullName>
    </submittedName>
</protein>
<feature type="region of interest" description="Disordered" evidence="1">
    <location>
        <begin position="96"/>
        <end position="117"/>
    </location>
</feature>
<feature type="region of interest" description="Disordered" evidence="1">
    <location>
        <begin position="482"/>
        <end position="502"/>
    </location>
</feature>
<feature type="compositionally biased region" description="Gly residues" evidence="1">
    <location>
        <begin position="139"/>
        <end position="152"/>
    </location>
</feature>
<feature type="region of interest" description="Disordered" evidence="1">
    <location>
        <begin position="131"/>
        <end position="179"/>
    </location>
</feature>
<keyword evidence="3" id="KW-1185">Reference proteome</keyword>
<organism evidence="2 3">
    <name type="scientific">[Candida] anglica</name>
    <dbReference type="NCBI Taxonomy" id="148631"/>
    <lineage>
        <taxon>Eukaryota</taxon>
        <taxon>Fungi</taxon>
        <taxon>Dikarya</taxon>
        <taxon>Ascomycota</taxon>
        <taxon>Saccharomycotina</taxon>
        <taxon>Pichiomycetes</taxon>
        <taxon>Debaryomycetaceae</taxon>
        <taxon>Kurtzmaniella</taxon>
    </lineage>
</organism>
<feature type="region of interest" description="Disordered" evidence="1">
    <location>
        <begin position="250"/>
        <end position="276"/>
    </location>
</feature>
<dbReference type="Proteomes" id="UP001497600">
    <property type="component" value="Chromosome C"/>
</dbReference>
<accession>A0ABP0E9G9</accession>
<evidence type="ECO:0000313" key="2">
    <source>
        <dbReference type="EMBL" id="CAK7900915.1"/>
    </source>
</evidence>
<reference evidence="2 3" key="1">
    <citation type="submission" date="2024-01" db="EMBL/GenBank/DDBJ databases">
        <authorList>
            <consortium name="Genoscope - CEA"/>
            <person name="William W."/>
        </authorList>
    </citation>
    <scope>NUCLEOTIDE SEQUENCE [LARGE SCALE GENOMIC DNA]</scope>
    <source>
        <strain evidence="2 3">29B2s-10</strain>
    </source>
</reference>
<evidence type="ECO:0000313" key="3">
    <source>
        <dbReference type="Proteomes" id="UP001497600"/>
    </source>
</evidence>
<sequence length="693" mass="74873">MENVQLYGHGNISSTSVAPMPAAQVSSVGFNTLKKWNTGSSMISGNSSLNTSTTVTTQSTASKLGGGLSRIFTRNKSQQTIEPPPSFHREYRDNSIDEDEEMRFPSSSSNIVAGGDKKSMFKLPRGKLRLPRKRSGSLVGSGAGVVEDGGGPSSSSPIKGKSRTKGKPDLKVQTGGHHGLKVPKKILSAAKDGDSVGRKNSVNSPVSTFHSLFRSSISAQSVQAATAPSGTVSTVVAPLSEKGLSVSALERPFASPKDDPSSLSSRGGYHHHLQLPPTTANRTAIDLSSNNSNSFISDISFAMVYHFTDPDFSADTAPDDHTTFSDIHKKLLVPTDQFLSQRLGHVALSGNNGSAANLSSFGTPTGSSVGMGMSGSGGGPGGPGSYLGMSMGNPSTSSMATSLPAGLGIITDDEETYFHRYLIDFGKTNVQFFTLLLSLLQPLFLPSQQRTLANGSTHAYLGSTIEDMAAYVQDNYVKSGVDERQSPVASKRRTRPSRAVSAATASSALSDTRLDDLRVREIYQDLLTFFVKALIIYNEDIKRTSTGDDLLTGWRHIAEAWTYFNQRVRFSLMSIFYPLERFFNDVVSFSGTPIAINIERILLLAFRDAIIVPFLIRRSNHYQRKQRDGSATGDWFTQEEETTLKSNEDLLNRIIDCLGVVTTQTVTETGNSDGEEHIRTEVAMQTLDWITSI</sequence>
<gene>
    <name evidence="2" type="ORF">CAAN4_C09582</name>
</gene>
<evidence type="ECO:0000256" key="1">
    <source>
        <dbReference type="SAM" id="MobiDB-lite"/>
    </source>
</evidence>
<dbReference type="InterPro" id="IPR013745">
    <property type="entry name" value="Bit61/PRR5"/>
</dbReference>
<dbReference type="EMBL" id="OZ004255">
    <property type="protein sequence ID" value="CAK7900915.1"/>
    <property type="molecule type" value="Genomic_DNA"/>
</dbReference>